<sequence length="103" mass="11293">MNYKHCLPAALFALLSAVAVADGYDDVVSESDNALSDNRENAADPHKDEVDSLAFGNYYRMEKYSSVEDIIRNVGKPVGSSVYIPRDAQKSEPVIAPEQGEKE</sequence>
<accession>A0ABY6AEK9</accession>
<organism evidence="2 3">
    <name type="scientific">Thalassolituus hydrocarboniclasticus</name>
    <dbReference type="NCBI Taxonomy" id="2742796"/>
    <lineage>
        <taxon>Bacteria</taxon>
        <taxon>Pseudomonadati</taxon>
        <taxon>Pseudomonadota</taxon>
        <taxon>Gammaproteobacteria</taxon>
        <taxon>Oceanospirillales</taxon>
        <taxon>Oceanospirillaceae</taxon>
        <taxon>Thalassolituus</taxon>
    </lineage>
</organism>
<gene>
    <name evidence="2" type="ORF">HUF19_13825</name>
</gene>
<evidence type="ECO:0000256" key="1">
    <source>
        <dbReference type="SAM" id="SignalP"/>
    </source>
</evidence>
<feature type="chain" id="PRO_5045307158" evidence="1">
    <location>
        <begin position="22"/>
        <end position="103"/>
    </location>
</feature>
<reference evidence="3" key="1">
    <citation type="submission" date="2020-06" db="EMBL/GenBank/DDBJ databases">
        <title>Thalassolituus marinus alknpb1M-1, a hydrocarbon-degrading bacterium isolated from the deep-sea overlying water using an in-situ strategy from the South China Sea basin.</title>
        <authorList>
            <person name="Dong C."/>
            <person name="Chen Y."/>
            <person name="Shao Z."/>
        </authorList>
    </citation>
    <scope>NUCLEOTIDE SEQUENCE [LARGE SCALE GENOMIC DNA]</scope>
    <source>
        <strain evidence="3">alknpb1M-1</strain>
    </source>
</reference>
<keyword evidence="3" id="KW-1185">Reference proteome</keyword>
<keyword evidence="1" id="KW-0732">Signal</keyword>
<name>A0ABY6AEK9_9GAMM</name>
<proteinExistence type="predicted"/>
<evidence type="ECO:0000313" key="3">
    <source>
        <dbReference type="Proteomes" id="UP001065322"/>
    </source>
</evidence>
<protein>
    <submittedName>
        <fullName evidence="2">Uncharacterized protein</fullName>
    </submittedName>
</protein>
<feature type="signal peptide" evidence="1">
    <location>
        <begin position="1"/>
        <end position="21"/>
    </location>
</feature>
<evidence type="ECO:0000313" key="2">
    <source>
        <dbReference type="EMBL" id="UXD88434.1"/>
    </source>
</evidence>
<dbReference type="RefSeq" id="WP_260997168.1">
    <property type="nucleotide sequence ID" value="NZ_CP054475.1"/>
</dbReference>
<dbReference type="EMBL" id="CP054475">
    <property type="protein sequence ID" value="UXD88434.1"/>
    <property type="molecule type" value="Genomic_DNA"/>
</dbReference>
<dbReference type="Proteomes" id="UP001065322">
    <property type="component" value="Chromosome"/>
</dbReference>